<accession>A0A3P9LUF0</accession>
<evidence type="ECO:0000259" key="1">
    <source>
        <dbReference type="PROSITE" id="PS50804"/>
    </source>
</evidence>
<feature type="domain" description="SCAN box" evidence="1">
    <location>
        <begin position="70"/>
        <end position="133"/>
    </location>
</feature>
<dbReference type="PROSITE" id="PS50804">
    <property type="entry name" value="SCAN_BOX"/>
    <property type="match status" value="1"/>
</dbReference>
<name>A0A3P9LUF0_ORYLA</name>
<proteinExistence type="predicted"/>
<dbReference type="InterPro" id="IPR038269">
    <property type="entry name" value="SCAN_sf"/>
</dbReference>
<reference evidence="2" key="3">
    <citation type="submission" date="2025-08" db="UniProtKB">
        <authorList>
            <consortium name="Ensembl"/>
        </authorList>
    </citation>
    <scope>IDENTIFICATION</scope>
    <source>
        <strain evidence="2">HNI</strain>
    </source>
</reference>
<dbReference type="InterPro" id="IPR003309">
    <property type="entry name" value="SCAN_dom"/>
</dbReference>
<sequence>MTGELRGQQGRTAGVWRRPEAGWAHRPVPQLPTQVLEACAAMDRGRTHVYRVVHGVLRERRNMSPGTCCRRLRSAEVPSGRGPAGACCRSKGLCRPERRTEEQSGRIFAMGPQLYVHPSGVRTWVEEHEPEEGPADAWPAELSGGSAWSLHCGEKVLKPTTLKGARWLRYIHRATKVNYLKCNSKLISLVRTSRTILACQQ</sequence>
<reference key="1">
    <citation type="journal article" date="2007" name="Nature">
        <title>The medaka draft genome and insights into vertebrate genome evolution.</title>
        <authorList>
            <person name="Kasahara M."/>
            <person name="Naruse K."/>
            <person name="Sasaki S."/>
            <person name="Nakatani Y."/>
            <person name="Qu W."/>
            <person name="Ahsan B."/>
            <person name="Yamada T."/>
            <person name="Nagayasu Y."/>
            <person name="Doi K."/>
            <person name="Kasai Y."/>
            <person name="Jindo T."/>
            <person name="Kobayashi D."/>
            <person name="Shimada A."/>
            <person name="Toyoda A."/>
            <person name="Kuroki Y."/>
            <person name="Fujiyama A."/>
            <person name="Sasaki T."/>
            <person name="Shimizu A."/>
            <person name="Asakawa S."/>
            <person name="Shimizu N."/>
            <person name="Hashimoto S."/>
            <person name="Yang J."/>
            <person name="Lee Y."/>
            <person name="Matsushima K."/>
            <person name="Sugano S."/>
            <person name="Sakaizumi M."/>
            <person name="Narita T."/>
            <person name="Ohishi K."/>
            <person name="Haga S."/>
            <person name="Ohta F."/>
            <person name="Nomoto H."/>
            <person name="Nogata K."/>
            <person name="Morishita T."/>
            <person name="Endo T."/>
            <person name="Shin-I T."/>
            <person name="Takeda H."/>
            <person name="Morishita S."/>
            <person name="Kohara Y."/>
        </authorList>
    </citation>
    <scope>NUCLEOTIDE SEQUENCE [LARGE SCALE GENOMIC DNA]</scope>
    <source>
        <strain>Hd-rR</strain>
    </source>
</reference>
<dbReference type="Proteomes" id="UP000265180">
    <property type="component" value="Chromosome 3"/>
</dbReference>
<dbReference type="Gene3D" id="1.10.4020.10">
    <property type="entry name" value="DNA breaking-rejoining enzymes"/>
    <property type="match status" value="1"/>
</dbReference>
<protein>
    <recommendedName>
        <fullName evidence="1">SCAN box domain-containing protein</fullName>
    </recommendedName>
</protein>
<reference evidence="2" key="4">
    <citation type="submission" date="2025-09" db="UniProtKB">
        <authorList>
            <consortium name="Ensembl"/>
        </authorList>
    </citation>
    <scope>IDENTIFICATION</scope>
    <source>
        <strain evidence="2">HNI</strain>
    </source>
</reference>
<evidence type="ECO:0000313" key="2">
    <source>
        <dbReference type="Ensembl" id="ENSORLP00020024119.1"/>
    </source>
</evidence>
<evidence type="ECO:0000313" key="3">
    <source>
        <dbReference type="Proteomes" id="UP000265180"/>
    </source>
</evidence>
<dbReference type="Ensembl" id="ENSORLT00020007784.1">
    <property type="protein sequence ID" value="ENSORLP00020024119.1"/>
    <property type="gene ID" value="ENSORLG00020005350.1"/>
</dbReference>
<reference evidence="2 3" key="2">
    <citation type="submission" date="2017-04" db="EMBL/GenBank/DDBJ databases">
        <title>CpG methylation of centromeres and impact of large insertions on vertebrate speciation.</title>
        <authorList>
            <person name="Ichikawa K."/>
            <person name="Yoshimura J."/>
            <person name="Morishita S."/>
        </authorList>
    </citation>
    <scope>NUCLEOTIDE SEQUENCE</scope>
    <source>
        <strain evidence="2 3">HNI</strain>
    </source>
</reference>
<dbReference type="AlphaFoldDB" id="A0A3P9LUF0"/>
<organism evidence="2 3">
    <name type="scientific">Oryzias latipes</name>
    <name type="common">Japanese rice fish</name>
    <name type="synonym">Japanese killifish</name>
    <dbReference type="NCBI Taxonomy" id="8090"/>
    <lineage>
        <taxon>Eukaryota</taxon>
        <taxon>Metazoa</taxon>
        <taxon>Chordata</taxon>
        <taxon>Craniata</taxon>
        <taxon>Vertebrata</taxon>
        <taxon>Euteleostomi</taxon>
        <taxon>Actinopterygii</taxon>
        <taxon>Neopterygii</taxon>
        <taxon>Teleostei</taxon>
        <taxon>Neoteleostei</taxon>
        <taxon>Acanthomorphata</taxon>
        <taxon>Ovalentaria</taxon>
        <taxon>Atherinomorphae</taxon>
        <taxon>Beloniformes</taxon>
        <taxon>Adrianichthyidae</taxon>
        <taxon>Oryziinae</taxon>
        <taxon>Oryzias</taxon>
    </lineage>
</organism>